<accession>A0A4D9ECZ7</accession>
<organism evidence="1 2">
    <name type="scientific">Platysternon megacephalum</name>
    <name type="common">big-headed turtle</name>
    <dbReference type="NCBI Taxonomy" id="55544"/>
    <lineage>
        <taxon>Eukaryota</taxon>
        <taxon>Metazoa</taxon>
        <taxon>Chordata</taxon>
        <taxon>Craniata</taxon>
        <taxon>Vertebrata</taxon>
        <taxon>Euteleostomi</taxon>
        <taxon>Archelosauria</taxon>
        <taxon>Testudinata</taxon>
        <taxon>Testudines</taxon>
        <taxon>Cryptodira</taxon>
        <taxon>Durocryptodira</taxon>
        <taxon>Testudinoidea</taxon>
        <taxon>Platysternidae</taxon>
        <taxon>Platysternon</taxon>
    </lineage>
</organism>
<name>A0A4D9ECZ7_9SAUR</name>
<sequence length="136" mass="15974">MMLVSLIFKAAIKFTFLKPFKEIGEYLNISSNPFNKYWSWQKQPYAGHMPKGLQLLIRAPNPQFIYPELSKVSEQINHHNYAVFWWQKTSLNQMQFKTLVYFLFNISDIKGLVILRETVLPLSLVCDKGRTTGRGW</sequence>
<reference evidence="1 2" key="1">
    <citation type="submission" date="2019-04" db="EMBL/GenBank/DDBJ databases">
        <title>Draft genome of the big-headed turtle Platysternon megacephalum.</title>
        <authorList>
            <person name="Gong S."/>
        </authorList>
    </citation>
    <scope>NUCLEOTIDE SEQUENCE [LARGE SCALE GENOMIC DNA]</scope>
    <source>
        <strain evidence="1">DO16091913</strain>
        <tissue evidence="1">Muscle</tissue>
    </source>
</reference>
<proteinExistence type="predicted"/>
<protein>
    <submittedName>
        <fullName evidence="1">FERM and PDZ domain-containing protein 3</fullName>
    </submittedName>
</protein>
<evidence type="ECO:0000313" key="2">
    <source>
        <dbReference type="Proteomes" id="UP000297703"/>
    </source>
</evidence>
<evidence type="ECO:0000313" key="1">
    <source>
        <dbReference type="EMBL" id="TFK05373.1"/>
    </source>
</evidence>
<dbReference type="EMBL" id="QXTE01000115">
    <property type="protein sequence ID" value="TFK05373.1"/>
    <property type="molecule type" value="Genomic_DNA"/>
</dbReference>
<gene>
    <name evidence="1" type="ORF">DR999_PMT11984</name>
</gene>
<dbReference type="AlphaFoldDB" id="A0A4D9ECZ7"/>
<comment type="caution">
    <text evidence="1">The sequence shown here is derived from an EMBL/GenBank/DDBJ whole genome shotgun (WGS) entry which is preliminary data.</text>
</comment>
<keyword evidence="2" id="KW-1185">Reference proteome</keyword>
<dbReference type="Proteomes" id="UP000297703">
    <property type="component" value="Unassembled WGS sequence"/>
</dbReference>
<reference evidence="1 2" key="2">
    <citation type="submission" date="2019-04" db="EMBL/GenBank/DDBJ databases">
        <title>The genome sequence of big-headed turtle.</title>
        <authorList>
            <person name="Gong S."/>
        </authorList>
    </citation>
    <scope>NUCLEOTIDE SEQUENCE [LARGE SCALE GENOMIC DNA]</scope>
    <source>
        <strain evidence="1">DO16091913</strain>
        <tissue evidence="1">Muscle</tissue>
    </source>
</reference>